<proteinExistence type="predicted"/>
<gene>
    <name evidence="1" type="ORF">RJC98_19270</name>
</gene>
<dbReference type="EMBL" id="JAVLRO010000007">
    <property type="protein sequence ID" value="MDR9877329.1"/>
    <property type="molecule type" value="Genomic_DNA"/>
</dbReference>
<keyword evidence="1" id="KW-0675">Receptor</keyword>
<accession>A0ACC6LG96</accession>
<protein>
    <submittedName>
        <fullName evidence="1">TonB-dependent receptor</fullName>
    </submittedName>
</protein>
<organism evidence="1 2">
    <name type="scientific">Pseudomonas allii</name>
    <dbReference type="NCBI Taxonomy" id="2740531"/>
    <lineage>
        <taxon>Bacteria</taxon>
        <taxon>Pseudomonadati</taxon>
        <taxon>Pseudomonadota</taxon>
        <taxon>Gammaproteobacteria</taxon>
        <taxon>Pseudomonadales</taxon>
        <taxon>Pseudomonadaceae</taxon>
        <taxon>Pseudomonas</taxon>
    </lineage>
</organism>
<dbReference type="Proteomes" id="UP001244872">
    <property type="component" value="Unassembled WGS sequence"/>
</dbReference>
<comment type="caution">
    <text evidence="1">The sequence shown here is derived from an EMBL/GenBank/DDBJ whole genome shotgun (WGS) entry which is preliminary data.</text>
</comment>
<evidence type="ECO:0000313" key="2">
    <source>
        <dbReference type="Proteomes" id="UP001244872"/>
    </source>
</evidence>
<reference evidence="1" key="1">
    <citation type="submission" date="2023-07" db="EMBL/GenBank/DDBJ databases">
        <title>Bioagumentation of soil contaminated with hydrocarbons using Pseudomonas poae 7b strain.</title>
        <authorList>
            <person name="Kumor A."/>
        </authorList>
    </citation>
    <scope>NUCLEOTIDE SEQUENCE</scope>
    <source>
        <strain evidence="1">7b</strain>
    </source>
</reference>
<evidence type="ECO:0000313" key="1">
    <source>
        <dbReference type="EMBL" id="MDR9877329.1"/>
    </source>
</evidence>
<name>A0ACC6LG96_9PSED</name>
<keyword evidence="2" id="KW-1185">Reference proteome</keyword>
<sequence length="784" mass="83802">MLVIRSALLSLALAGAAMAAQLDAVAVRAYQIAPGPLGATLSSFAVDAGIALSFVPALTEGLTSPGLTGTYSTQEAVTRLLAGSGLEMVLRSDGTYTLVQRRITLSDTTVSGVEQPADSLPPVYSGGQVAVGGRLGMLGNKDVMDAPFSVSTYTASLIKDQQATTVGDLLERDSSVRSTGQTGGIVDSFFIRGFPVGEGNLGELAFDGVYGVASNYRVFTEYAERVEVVKGPGALLYGMSPNSAVGGVINVVPKRSLDEDLTRYTASYTQAAHLGNRIDISRRFGEERRFGMRFNGGVQQGDTVIDKQSREVGIGALSLDYQGERLRTSLDLISQEETFDAASRPFLIASGVKIPDAANGRTSVTQDWGWSRTRDKSALLGGDYDLTDNLSLFAHAGGGKSAVARLSDQTPTIVNAAGDTSSIPGYYRFEVQRYTVDAGARLRFDTGPVRHSSTVQVTRYRDELSRGIISGAPVLSNIYHPVERPKPSIAKPDAPKVSATELSGVAIADTLSILDQRVQVTVGLRKQNIQSHNYNTAGAVTTTYNEGKTTPLFGAVLKPWEHVALYYNYLEGLSKGDVAPSNASNAGEIFAPYVSRQHEVGVKLDYGTFMSTLALFQIQKPSGELAAGRFSVQGEQRNRGVEVSVFGEVAPGTRLLGGVTLLDAQLTKTSVAANQGNTPVGVPKVQANLWAEWDTPWVEGLTLTSGAIYTASQYVNQANTQQLDAWTRFDVGARYSTRIAERPTTFRATVQNLFDREYWSGVASYGAFSQGSPRTLLLSATVDF</sequence>